<name>A0AAP6XLE0_9CORY</name>
<gene>
    <name evidence="4" type="ORF">HC138_03365</name>
</gene>
<dbReference type="Proteomes" id="UP000591626">
    <property type="component" value="Unassembled WGS sequence"/>
</dbReference>
<evidence type="ECO:0000256" key="1">
    <source>
        <dbReference type="SAM" id="MobiDB-lite"/>
    </source>
</evidence>
<keyword evidence="2" id="KW-0812">Transmembrane</keyword>
<proteinExistence type="predicted"/>
<evidence type="ECO:0000313" key="4">
    <source>
        <dbReference type="EMBL" id="NJJ03405.1"/>
    </source>
</evidence>
<evidence type="ECO:0000256" key="3">
    <source>
        <dbReference type="SAM" id="SignalP"/>
    </source>
</evidence>
<organism evidence="4 5">
    <name type="scientific">Corynebacterium coyleae</name>
    <dbReference type="NCBI Taxonomy" id="53374"/>
    <lineage>
        <taxon>Bacteria</taxon>
        <taxon>Bacillati</taxon>
        <taxon>Actinomycetota</taxon>
        <taxon>Actinomycetes</taxon>
        <taxon>Mycobacteriales</taxon>
        <taxon>Corynebacteriaceae</taxon>
        <taxon>Corynebacterium</taxon>
    </lineage>
</organism>
<feature type="signal peptide" evidence="3">
    <location>
        <begin position="1"/>
        <end position="26"/>
    </location>
</feature>
<evidence type="ECO:0000313" key="5">
    <source>
        <dbReference type="Proteomes" id="UP000591626"/>
    </source>
</evidence>
<dbReference type="RefSeq" id="WP_070451343.1">
    <property type="nucleotide sequence ID" value="NZ_JAAUVV010000004.1"/>
</dbReference>
<keyword evidence="3" id="KW-0732">Signal</keyword>
<dbReference type="EMBL" id="JAAUVV010000004">
    <property type="protein sequence ID" value="NJJ03405.1"/>
    <property type="molecule type" value="Genomic_DNA"/>
</dbReference>
<dbReference type="AlphaFoldDB" id="A0AAP6XLE0"/>
<accession>A0AAP6XLE0</accession>
<evidence type="ECO:0000256" key="2">
    <source>
        <dbReference type="SAM" id="Phobius"/>
    </source>
</evidence>
<feature type="region of interest" description="Disordered" evidence="1">
    <location>
        <begin position="28"/>
        <end position="58"/>
    </location>
</feature>
<reference evidence="4 5" key="1">
    <citation type="submission" date="2020-03" db="EMBL/GenBank/DDBJ databases">
        <title>Draft genome sequences of bacterial isolates from the female urobiome.</title>
        <authorList>
            <person name="Miller-Ensminger T."/>
            <person name="Wolfe A.J."/>
            <person name="Putonti C."/>
        </authorList>
    </citation>
    <scope>NUCLEOTIDE SEQUENCE [LARGE SCALE GENOMIC DNA]</scope>
    <source>
        <strain evidence="4 5">UMB8490</strain>
    </source>
</reference>
<protein>
    <recommendedName>
        <fullName evidence="6">Secreted protein</fullName>
    </recommendedName>
</protein>
<sequence length="87" mass="8835">MKTRTSLIAAATVTAVAFTGAGVAQAAPTVVGDNTTNTTNNGGSSSNEEGSSSRDMSPSEIQDWLAVVTAIIGILSQVATVAMKFMR</sequence>
<feature type="chain" id="PRO_5043019109" description="Secreted protein" evidence="3">
    <location>
        <begin position="27"/>
        <end position="87"/>
    </location>
</feature>
<keyword evidence="2" id="KW-0472">Membrane</keyword>
<feature type="transmembrane region" description="Helical" evidence="2">
    <location>
        <begin position="64"/>
        <end position="83"/>
    </location>
</feature>
<feature type="compositionally biased region" description="Low complexity" evidence="1">
    <location>
        <begin position="34"/>
        <end position="50"/>
    </location>
</feature>
<keyword evidence="2" id="KW-1133">Transmembrane helix</keyword>
<evidence type="ECO:0008006" key="6">
    <source>
        <dbReference type="Google" id="ProtNLM"/>
    </source>
</evidence>
<comment type="caution">
    <text evidence="4">The sequence shown here is derived from an EMBL/GenBank/DDBJ whole genome shotgun (WGS) entry which is preliminary data.</text>
</comment>